<comment type="caution">
    <text evidence="2">The sequence shown here is derived from an EMBL/GenBank/DDBJ whole genome shotgun (WGS) entry which is preliminary data.</text>
</comment>
<dbReference type="EMBL" id="JAVRHL010000003">
    <property type="protein sequence ID" value="MDT0683979.1"/>
    <property type="molecule type" value="Genomic_DNA"/>
</dbReference>
<sequence length="63" mass="7123">MLNPRHLLRAKRLVQNPPSWGRFLLILSIIAACLALFGLEHFGLLPDWMQADRIGRGGGMRVQ</sequence>
<evidence type="ECO:0000313" key="2">
    <source>
        <dbReference type="EMBL" id="MDT0683979.1"/>
    </source>
</evidence>
<evidence type="ECO:0000313" key="3">
    <source>
        <dbReference type="Proteomes" id="UP001265259"/>
    </source>
</evidence>
<dbReference type="Proteomes" id="UP001265259">
    <property type="component" value="Unassembled WGS sequence"/>
</dbReference>
<proteinExistence type="predicted"/>
<dbReference type="RefSeq" id="WP_311693010.1">
    <property type="nucleotide sequence ID" value="NZ_JAVRHL010000003.1"/>
</dbReference>
<dbReference type="PROSITE" id="PS51257">
    <property type="entry name" value="PROKAR_LIPOPROTEIN"/>
    <property type="match status" value="1"/>
</dbReference>
<evidence type="ECO:0000256" key="1">
    <source>
        <dbReference type="SAM" id="Phobius"/>
    </source>
</evidence>
<protein>
    <submittedName>
        <fullName evidence="2">Uncharacterized protein</fullName>
    </submittedName>
</protein>
<keyword evidence="1" id="KW-0812">Transmembrane</keyword>
<reference evidence="2 3" key="1">
    <citation type="submission" date="2023-09" db="EMBL/GenBank/DDBJ databases">
        <authorList>
            <person name="Rey-Velasco X."/>
        </authorList>
    </citation>
    <scope>NUCLEOTIDE SEQUENCE [LARGE SCALE GENOMIC DNA]</scope>
    <source>
        <strain evidence="2 3">F158</strain>
    </source>
</reference>
<keyword evidence="1" id="KW-0472">Membrane</keyword>
<gene>
    <name evidence="2" type="ORF">RM543_14915</name>
</gene>
<feature type="transmembrane region" description="Helical" evidence="1">
    <location>
        <begin position="20"/>
        <end position="39"/>
    </location>
</feature>
<keyword evidence="1" id="KW-1133">Transmembrane helix</keyword>
<organism evidence="2 3">
    <name type="scientific">Tropicimonas omnivorans</name>
    <dbReference type="NCBI Taxonomy" id="3075590"/>
    <lineage>
        <taxon>Bacteria</taxon>
        <taxon>Pseudomonadati</taxon>
        <taxon>Pseudomonadota</taxon>
        <taxon>Alphaproteobacteria</taxon>
        <taxon>Rhodobacterales</taxon>
        <taxon>Roseobacteraceae</taxon>
        <taxon>Tropicimonas</taxon>
    </lineage>
</organism>
<keyword evidence="3" id="KW-1185">Reference proteome</keyword>
<name>A0ABU3DJT9_9RHOB</name>
<accession>A0ABU3DJT9</accession>